<organism evidence="2 3">
    <name type="scientific">Massariosphaeria phaeospora</name>
    <dbReference type="NCBI Taxonomy" id="100035"/>
    <lineage>
        <taxon>Eukaryota</taxon>
        <taxon>Fungi</taxon>
        <taxon>Dikarya</taxon>
        <taxon>Ascomycota</taxon>
        <taxon>Pezizomycotina</taxon>
        <taxon>Dothideomycetes</taxon>
        <taxon>Pleosporomycetidae</taxon>
        <taxon>Pleosporales</taxon>
        <taxon>Pleosporales incertae sedis</taxon>
        <taxon>Massariosphaeria</taxon>
    </lineage>
</organism>
<name>A0A7C8M713_9PLEO</name>
<dbReference type="SUPFAM" id="SSF53098">
    <property type="entry name" value="Ribonuclease H-like"/>
    <property type="match status" value="1"/>
</dbReference>
<sequence>MQLHTRSVDAELKDWFDACEHNDCTLVLLRSKDYDTYSTIKRMADLDRGMHTLCAVGKKIDPNRDEQKRHQFLANLTLKVNIKIAGDNHYPDQTTLNKLLGNRRNSTIIFGADVAHPGAGAKLGSPSIACVVGSVDEVFMKYPGSMRLQAGGQEQIEPEHLRSMLKERFQAWSAFENKNRLPTSVLFYRDGVSESQFKMCQEDEIPEIEAAYKELGGDTTKLTITFVVVGKRHHTRFYPTNTSQSYEERKKIGNASRMVTNGNLKPGLLVDSVVTNPEPSNFFLQSHCAIQGTARSAHYHILHDGMALGKTILPQLTLLLCCAFSRSTKVVSYVAPAYIADRLCERGRVYLRPWTINSSRGPTWPAPKDTAGKPFTKDRFDSWKKGKAQELANTPGIWGPNYNENPNHPTKSVRLNPWHPNLDQGMFWM</sequence>
<protein>
    <submittedName>
        <fullName evidence="2">Piwi domain-containing protein</fullName>
    </submittedName>
</protein>
<dbReference type="PROSITE" id="PS50822">
    <property type="entry name" value="PIWI"/>
    <property type="match status" value="1"/>
</dbReference>
<keyword evidence="3" id="KW-1185">Reference proteome</keyword>
<comment type="caution">
    <text evidence="2">The sequence shown here is derived from an EMBL/GenBank/DDBJ whole genome shotgun (WGS) entry which is preliminary data.</text>
</comment>
<dbReference type="Gene3D" id="3.30.420.10">
    <property type="entry name" value="Ribonuclease H-like superfamily/Ribonuclease H"/>
    <property type="match status" value="1"/>
</dbReference>
<gene>
    <name evidence="2" type="ORF">BDV95DRAFT_502513</name>
</gene>
<dbReference type="Pfam" id="PF02171">
    <property type="entry name" value="Piwi"/>
    <property type="match status" value="1"/>
</dbReference>
<evidence type="ECO:0000313" key="3">
    <source>
        <dbReference type="Proteomes" id="UP000481861"/>
    </source>
</evidence>
<dbReference type="InterPro" id="IPR036397">
    <property type="entry name" value="RNaseH_sf"/>
</dbReference>
<reference evidence="2 3" key="1">
    <citation type="submission" date="2020-01" db="EMBL/GenBank/DDBJ databases">
        <authorList>
            <consortium name="DOE Joint Genome Institute"/>
            <person name="Haridas S."/>
            <person name="Albert R."/>
            <person name="Binder M."/>
            <person name="Bloem J."/>
            <person name="Labutti K."/>
            <person name="Salamov A."/>
            <person name="Andreopoulos B."/>
            <person name="Baker S.E."/>
            <person name="Barry K."/>
            <person name="Bills G."/>
            <person name="Bluhm B.H."/>
            <person name="Cannon C."/>
            <person name="Castanera R."/>
            <person name="Culley D.E."/>
            <person name="Daum C."/>
            <person name="Ezra D."/>
            <person name="Gonzalez J.B."/>
            <person name="Henrissat B."/>
            <person name="Kuo A."/>
            <person name="Liang C."/>
            <person name="Lipzen A."/>
            <person name="Lutzoni F."/>
            <person name="Magnuson J."/>
            <person name="Mondo S."/>
            <person name="Nolan M."/>
            <person name="Ohm R."/>
            <person name="Pangilinan J."/>
            <person name="Park H.-J.H."/>
            <person name="Ramirez L."/>
            <person name="Alfaro M."/>
            <person name="Sun H."/>
            <person name="Tritt A."/>
            <person name="Yoshinaga Y."/>
            <person name="Zwiers L.-H.L."/>
            <person name="Turgeon B.G."/>
            <person name="Goodwin S.B."/>
            <person name="Spatafora J.W."/>
            <person name="Crous P.W."/>
            <person name="Grigoriev I.V."/>
        </authorList>
    </citation>
    <scope>NUCLEOTIDE SEQUENCE [LARGE SCALE GENOMIC DNA]</scope>
    <source>
        <strain evidence="2 3">CBS 611.86</strain>
    </source>
</reference>
<dbReference type="AlphaFoldDB" id="A0A7C8M713"/>
<dbReference type="InterPro" id="IPR003165">
    <property type="entry name" value="Piwi"/>
</dbReference>
<evidence type="ECO:0000313" key="2">
    <source>
        <dbReference type="EMBL" id="KAF2867583.1"/>
    </source>
</evidence>
<dbReference type="GO" id="GO:0003676">
    <property type="term" value="F:nucleic acid binding"/>
    <property type="evidence" value="ECO:0007669"/>
    <property type="project" value="InterPro"/>
</dbReference>
<dbReference type="SMART" id="SM00950">
    <property type="entry name" value="Piwi"/>
    <property type="match status" value="1"/>
</dbReference>
<feature type="domain" description="Piwi" evidence="1">
    <location>
        <begin position="24"/>
        <end position="352"/>
    </location>
</feature>
<dbReference type="OrthoDB" id="10252740at2759"/>
<dbReference type="Gene3D" id="3.40.50.2300">
    <property type="match status" value="1"/>
</dbReference>
<dbReference type="InterPro" id="IPR012337">
    <property type="entry name" value="RNaseH-like_sf"/>
</dbReference>
<proteinExistence type="predicted"/>
<accession>A0A7C8M713</accession>
<dbReference type="EMBL" id="JAADJZ010000022">
    <property type="protein sequence ID" value="KAF2867583.1"/>
    <property type="molecule type" value="Genomic_DNA"/>
</dbReference>
<dbReference type="PANTHER" id="PTHR22891">
    <property type="entry name" value="EUKARYOTIC TRANSLATION INITIATION FACTOR 2C"/>
    <property type="match status" value="1"/>
</dbReference>
<dbReference type="Proteomes" id="UP000481861">
    <property type="component" value="Unassembled WGS sequence"/>
</dbReference>
<evidence type="ECO:0000259" key="1">
    <source>
        <dbReference type="PROSITE" id="PS50822"/>
    </source>
</evidence>